<dbReference type="Proteomes" id="UP000053791">
    <property type="component" value="Unassembled WGS sequence"/>
</dbReference>
<evidence type="ECO:0000313" key="3">
    <source>
        <dbReference type="Proteomes" id="UP000053791"/>
    </source>
</evidence>
<evidence type="ECO:0000313" key="2">
    <source>
        <dbReference type="EMBL" id="KUJ85499.1"/>
    </source>
</evidence>
<accession>A0A0X3UCB1</accession>
<dbReference type="STRING" id="1685379.AVO45_00430"/>
<dbReference type="Gene3D" id="3.40.830.10">
    <property type="entry name" value="LigB-like"/>
    <property type="match status" value="1"/>
</dbReference>
<comment type="caution">
    <text evidence="2">The sequence shown here is derived from an EMBL/GenBank/DDBJ whole genome shotgun (WGS) entry which is preliminary data.</text>
</comment>
<dbReference type="InterPro" id="IPR002737">
    <property type="entry name" value="MEMO1_fam"/>
</dbReference>
<sequence>MIAPHAGYVYSGAIAAEAFGCLRDSLHRFRRAVVIGPSHYVRFTGLAAPSQGAFATPMGLVPIDREAIEALVSEGLAAIDDAPHGPDHAVEVELPFLQAVFGAMAIVPLLFGETSAAHVANAIRRLWDDDTLLVVSSDLSHYEPYDLATAHDTRTATAIEGFDQAAIGPFEACGHMAIRGMLLEAQDRGYSIERLDLRNSGDTSGDRQRVVGYGAWAIGQLEPSN</sequence>
<dbReference type="Pfam" id="PF01875">
    <property type="entry name" value="Memo"/>
    <property type="match status" value="1"/>
</dbReference>
<dbReference type="AlphaFoldDB" id="A0A0X3UCB1"/>
<proteinExistence type="inferred from homology"/>
<dbReference type="PANTHER" id="PTHR11060:SF0">
    <property type="entry name" value="PROTEIN MEMO1"/>
    <property type="match status" value="1"/>
</dbReference>
<dbReference type="PANTHER" id="PTHR11060">
    <property type="entry name" value="PROTEIN MEMO1"/>
    <property type="match status" value="1"/>
</dbReference>
<organism evidence="2 3">
    <name type="scientific">Ruegeria marisrubri</name>
    <dbReference type="NCBI Taxonomy" id="1685379"/>
    <lineage>
        <taxon>Bacteria</taxon>
        <taxon>Pseudomonadati</taxon>
        <taxon>Pseudomonadota</taxon>
        <taxon>Alphaproteobacteria</taxon>
        <taxon>Rhodobacterales</taxon>
        <taxon>Roseobacteraceae</taxon>
        <taxon>Ruegeria</taxon>
    </lineage>
</organism>
<evidence type="ECO:0000256" key="1">
    <source>
        <dbReference type="ARBA" id="ARBA00006315"/>
    </source>
</evidence>
<comment type="similarity">
    <text evidence="1">Belongs to the MEMO1 family.</text>
</comment>
<protein>
    <recommendedName>
        <fullName evidence="4">MEMO1 family protein</fullName>
    </recommendedName>
</protein>
<dbReference type="SUPFAM" id="SSF53213">
    <property type="entry name" value="LigB-like"/>
    <property type="match status" value="1"/>
</dbReference>
<name>A0A0X3UCB1_9RHOB</name>
<reference evidence="2 3" key="1">
    <citation type="submission" date="2015-12" db="EMBL/GenBank/DDBJ databases">
        <authorList>
            <person name="Shamseldin A."/>
            <person name="Moawad H."/>
            <person name="Abd El-Rahim W.M."/>
            <person name="Sadowsky M.J."/>
        </authorList>
    </citation>
    <scope>NUCLEOTIDE SEQUENCE [LARGE SCALE GENOMIC DNA]</scope>
    <source>
        <strain evidence="2 3">ZGT118</strain>
    </source>
</reference>
<dbReference type="CDD" id="cd07361">
    <property type="entry name" value="MEMO_like"/>
    <property type="match status" value="1"/>
</dbReference>
<evidence type="ECO:0008006" key="4">
    <source>
        <dbReference type="Google" id="ProtNLM"/>
    </source>
</evidence>
<gene>
    <name evidence="2" type="ORF">AVO45_00430</name>
</gene>
<keyword evidence="3" id="KW-1185">Reference proteome</keyword>
<dbReference type="NCBIfam" id="TIGR04336">
    <property type="entry name" value="AmmeMemoSam_B"/>
    <property type="match status" value="1"/>
</dbReference>
<dbReference type="EMBL" id="LQBQ01000001">
    <property type="protein sequence ID" value="KUJ85499.1"/>
    <property type="molecule type" value="Genomic_DNA"/>
</dbReference>